<evidence type="ECO:0000313" key="2">
    <source>
        <dbReference type="EMBL" id="KAJ8098136.1"/>
    </source>
</evidence>
<proteinExistence type="predicted"/>
<keyword evidence="3" id="KW-1185">Reference proteome</keyword>
<protein>
    <submittedName>
        <fullName evidence="2">Acyl-CoA N-acyltransferase</fullName>
    </submittedName>
</protein>
<gene>
    <name evidence="2" type="ORF">POJ06DRAFT_258623</name>
</gene>
<sequence>MTFVLQPCVPADAQGLAATMVGARFGDPHWVFLWEYPSLEDVIAAAAERLPWNLINRRETARHEKVIDLETGEVVGYARWNLPPVLAAKNVWLEAQVAKPTPEHHELFEKKFKAVTDNGRIRGLKADMSSFRSAPLEVVDAKIMKDGPYLTLDYLATAPAFQRKGIATMLVQSGLKIADENGMRTYVMSEPAGFKVYQNNGFKVVETVSTDYSQYGGTEPLVHYFMVRQPVSPEP</sequence>
<comment type="caution">
    <text evidence="2">The sequence shown here is derived from an EMBL/GenBank/DDBJ whole genome shotgun (WGS) entry which is preliminary data.</text>
</comment>
<dbReference type="AlphaFoldDB" id="A0AAD7QNJ8"/>
<dbReference type="InterPro" id="IPR000182">
    <property type="entry name" value="GNAT_dom"/>
</dbReference>
<dbReference type="RefSeq" id="XP_056041586.1">
    <property type="nucleotide sequence ID" value="XM_056188285.1"/>
</dbReference>
<dbReference type="InterPro" id="IPR016181">
    <property type="entry name" value="Acyl_CoA_acyltransferase"/>
</dbReference>
<reference evidence="2" key="1">
    <citation type="submission" date="2023-03" db="EMBL/GenBank/DDBJ databases">
        <title>Near-Complete genome sequence of Lipomyces tetrasporous NRRL Y-64009, an oleaginous yeast capable of growing on lignocellulosic hydrolysates.</title>
        <authorList>
            <consortium name="Lawrence Berkeley National Laboratory"/>
            <person name="Jagtap S.S."/>
            <person name="Liu J.-J."/>
            <person name="Walukiewicz H.E."/>
            <person name="Pangilinan J."/>
            <person name="Lipzen A."/>
            <person name="Ahrendt S."/>
            <person name="Koriabine M."/>
            <person name="Cobaugh K."/>
            <person name="Salamov A."/>
            <person name="Yoshinaga Y."/>
            <person name="Ng V."/>
            <person name="Daum C."/>
            <person name="Grigoriev I.V."/>
            <person name="Slininger P.J."/>
            <person name="Dien B.S."/>
            <person name="Jin Y.-S."/>
            <person name="Rao C.V."/>
        </authorList>
    </citation>
    <scope>NUCLEOTIDE SEQUENCE</scope>
    <source>
        <strain evidence="2">NRRL Y-64009</strain>
    </source>
</reference>
<dbReference type="GO" id="GO:0016747">
    <property type="term" value="F:acyltransferase activity, transferring groups other than amino-acyl groups"/>
    <property type="evidence" value="ECO:0007669"/>
    <property type="project" value="InterPro"/>
</dbReference>
<dbReference type="PANTHER" id="PTHR42791">
    <property type="entry name" value="GNAT FAMILY ACETYLTRANSFERASE"/>
    <property type="match status" value="1"/>
</dbReference>
<accession>A0AAD7QNJ8</accession>
<dbReference type="InterPro" id="IPR052523">
    <property type="entry name" value="Trichothecene_AcTrans"/>
</dbReference>
<dbReference type="Proteomes" id="UP001217417">
    <property type="component" value="Unassembled WGS sequence"/>
</dbReference>
<dbReference type="SUPFAM" id="SSF55729">
    <property type="entry name" value="Acyl-CoA N-acyltransferases (Nat)"/>
    <property type="match status" value="1"/>
</dbReference>
<evidence type="ECO:0000313" key="3">
    <source>
        <dbReference type="Proteomes" id="UP001217417"/>
    </source>
</evidence>
<dbReference type="GeneID" id="80883451"/>
<dbReference type="Pfam" id="PF00583">
    <property type="entry name" value="Acetyltransf_1"/>
    <property type="match status" value="1"/>
</dbReference>
<feature type="domain" description="N-acetyltransferase" evidence="1">
    <location>
        <begin position="75"/>
        <end position="231"/>
    </location>
</feature>
<dbReference type="CDD" id="cd04301">
    <property type="entry name" value="NAT_SF"/>
    <property type="match status" value="1"/>
</dbReference>
<dbReference type="PROSITE" id="PS51186">
    <property type="entry name" value="GNAT"/>
    <property type="match status" value="1"/>
</dbReference>
<dbReference type="PANTHER" id="PTHR42791:SF2">
    <property type="entry name" value="N-ACETYLTRANSFERASE DOMAIN-CONTAINING PROTEIN"/>
    <property type="match status" value="1"/>
</dbReference>
<dbReference type="EMBL" id="JARPMG010000009">
    <property type="protein sequence ID" value="KAJ8098136.1"/>
    <property type="molecule type" value="Genomic_DNA"/>
</dbReference>
<dbReference type="Gene3D" id="3.40.630.30">
    <property type="match status" value="1"/>
</dbReference>
<organism evidence="2 3">
    <name type="scientific">Lipomyces tetrasporus</name>
    <dbReference type="NCBI Taxonomy" id="54092"/>
    <lineage>
        <taxon>Eukaryota</taxon>
        <taxon>Fungi</taxon>
        <taxon>Dikarya</taxon>
        <taxon>Ascomycota</taxon>
        <taxon>Saccharomycotina</taxon>
        <taxon>Lipomycetes</taxon>
        <taxon>Lipomycetales</taxon>
        <taxon>Lipomycetaceae</taxon>
        <taxon>Lipomyces</taxon>
    </lineage>
</organism>
<name>A0AAD7QNJ8_9ASCO</name>
<evidence type="ECO:0000259" key="1">
    <source>
        <dbReference type="PROSITE" id="PS51186"/>
    </source>
</evidence>